<evidence type="ECO:0000313" key="3">
    <source>
        <dbReference type="Proteomes" id="UP001589610"/>
    </source>
</evidence>
<reference evidence="2 3" key="1">
    <citation type="submission" date="2024-09" db="EMBL/GenBank/DDBJ databases">
        <authorList>
            <person name="Sun Q."/>
            <person name="Mori K."/>
        </authorList>
    </citation>
    <scope>NUCLEOTIDE SEQUENCE [LARGE SCALE GENOMIC DNA]</scope>
    <source>
        <strain evidence="2 3">JCM 3028</strain>
    </source>
</reference>
<dbReference type="SUPFAM" id="SSF46785">
    <property type="entry name" value="Winged helix' DNA-binding domain"/>
    <property type="match status" value="1"/>
</dbReference>
<evidence type="ECO:0000259" key="1">
    <source>
        <dbReference type="Pfam" id="PF09339"/>
    </source>
</evidence>
<dbReference type="Gene3D" id="1.10.10.10">
    <property type="entry name" value="Winged helix-like DNA-binding domain superfamily/Winged helix DNA-binding domain"/>
    <property type="match status" value="1"/>
</dbReference>
<dbReference type="InterPro" id="IPR036388">
    <property type="entry name" value="WH-like_DNA-bd_sf"/>
</dbReference>
<dbReference type="EMBL" id="JBHMBS010000005">
    <property type="protein sequence ID" value="MFB9676626.1"/>
    <property type="molecule type" value="Genomic_DNA"/>
</dbReference>
<dbReference type="InterPro" id="IPR005471">
    <property type="entry name" value="Tscrpt_reg_IclR_N"/>
</dbReference>
<protein>
    <submittedName>
        <fullName evidence="2">Helix-turn-helix domain-containing protein</fullName>
    </submittedName>
</protein>
<proteinExistence type="predicted"/>
<evidence type="ECO:0000313" key="2">
    <source>
        <dbReference type="EMBL" id="MFB9676626.1"/>
    </source>
</evidence>
<dbReference type="RefSeq" id="WP_344743425.1">
    <property type="nucleotide sequence ID" value="NZ_BAAAWW010000025.1"/>
</dbReference>
<accession>A0ABV5TC14</accession>
<gene>
    <name evidence="2" type="ORF">ACFFRH_14115</name>
</gene>
<feature type="domain" description="HTH iclR-type" evidence="1">
    <location>
        <begin position="14"/>
        <end position="60"/>
    </location>
</feature>
<dbReference type="Proteomes" id="UP001589610">
    <property type="component" value="Unassembled WGS sequence"/>
</dbReference>
<dbReference type="Pfam" id="PF09339">
    <property type="entry name" value="HTH_IclR"/>
    <property type="match status" value="1"/>
</dbReference>
<dbReference type="InterPro" id="IPR036390">
    <property type="entry name" value="WH_DNA-bd_sf"/>
</dbReference>
<sequence length="196" mass="20322">MVTTGMATIKNSSSTTKAFGLLETVASAGTAGASPYDLAAASHVAASTAHRHAASLLELGVPEKNGGGRYRLVDITMTKKDTIDQPDRPSRFAYRATRIESERPYIELWAGTSDRFFSAVLQPHRTGSWTESSALALGLADGANATADGAAHVGFAHDDEGVPVTANVFTTLIGQDVTAALVDDSTGSTLTSATHG</sequence>
<comment type="caution">
    <text evidence="2">The sequence shown here is derived from an EMBL/GenBank/DDBJ whole genome shotgun (WGS) entry which is preliminary data.</text>
</comment>
<name>A0ABV5TC14_9ACTN</name>
<organism evidence="2 3">
    <name type="scientific">Streptosporangium vulgare</name>
    <dbReference type="NCBI Taxonomy" id="46190"/>
    <lineage>
        <taxon>Bacteria</taxon>
        <taxon>Bacillati</taxon>
        <taxon>Actinomycetota</taxon>
        <taxon>Actinomycetes</taxon>
        <taxon>Streptosporangiales</taxon>
        <taxon>Streptosporangiaceae</taxon>
        <taxon>Streptosporangium</taxon>
    </lineage>
</organism>
<keyword evidence="3" id="KW-1185">Reference proteome</keyword>